<dbReference type="GO" id="GO:0008124">
    <property type="term" value="F:4-alpha-hydroxytetrahydrobiopterin dehydratase activity"/>
    <property type="evidence" value="ECO:0007669"/>
    <property type="project" value="UniProtKB-EC"/>
</dbReference>
<dbReference type="SUPFAM" id="SSF55248">
    <property type="entry name" value="PCD-like"/>
    <property type="match status" value="1"/>
</dbReference>
<organism evidence="6 7">
    <name type="scientific">Friedmanniomyces simplex</name>
    <dbReference type="NCBI Taxonomy" id="329884"/>
    <lineage>
        <taxon>Eukaryota</taxon>
        <taxon>Fungi</taxon>
        <taxon>Dikarya</taxon>
        <taxon>Ascomycota</taxon>
        <taxon>Pezizomycotina</taxon>
        <taxon>Dothideomycetes</taxon>
        <taxon>Dothideomycetidae</taxon>
        <taxon>Mycosphaerellales</taxon>
        <taxon>Teratosphaeriaceae</taxon>
        <taxon>Friedmanniomyces</taxon>
    </lineage>
</organism>
<reference evidence="6 7" key="1">
    <citation type="submission" date="2017-03" db="EMBL/GenBank/DDBJ databases">
        <title>Genomes of endolithic fungi from Antarctica.</title>
        <authorList>
            <person name="Coleine C."/>
            <person name="Masonjones S."/>
            <person name="Stajich J.E."/>
        </authorList>
    </citation>
    <scope>NUCLEOTIDE SEQUENCE [LARGE SCALE GENOMIC DNA]</scope>
    <source>
        <strain evidence="6 7">CCFEE 5184</strain>
    </source>
</reference>
<dbReference type="InterPro" id="IPR036428">
    <property type="entry name" value="PCD_sf"/>
</dbReference>
<dbReference type="InterPro" id="IPR001533">
    <property type="entry name" value="Pterin_deHydtase"/>
</dbReference>
<dbReference type="Gene3D" id="3.30.1360.20">
    <property type="entry name" value="Transcriptional coactivator/pterin dehydratase"/>
    <property type="match status" value="1"/>
</dbReference>
<protein>
    <recommendedName>
        <fullName evidence="3">4a-hydroxytetrahydrobiopterin dehydratase</fullName>
        <ecNumber evidence="3">4.2.1.96</ecNumber>
    </recommendedName>
    <alternativeName>
        <fullName evidence="5">4-alpha-hydroxy-tetrahydropterin dehydratase</fullName>
    </alternativeName>
</protein>
<dbReference type="Pfam" id="PF01329">
    <property type="entry name" value="Pterin_4a"/>
    <property type="match status" value="1"/>
</dbReference>
<comment type="catalytic activity">
    <reaction evidence="1">
        <text>(4aS,6R)-4a-hydroxy-L-erythro-5,6,7,8-tetrahydrobiopterin = (6R)-L-erythro-6,7-dihydrobiopterin + H2O</text>
        <dbReference type="Rhea" id="RHEA:11920"/>
        <dbReference type="ChEBI" id="CHEBI:15377"/>
        <dbReference type="ChEBI" id="CHEBI:15642"/>
        <dbReference type="ChEBI" id="CHEBI:43120"/>
        <dbReference type="EC" id="4.2.1.96"/>
    </reaction>
</comment>
<evidence type="ECO:0000256" key="2">
    <source>
        <dbReference type="ARBA" id="ARBA00006472"/>
    </source>
</evidence>
<evidence type="ECO:0000256" key="5">
    <source>
        <dbReference type="ARBA" id="ARBA00030497"/>
    </source>
</evidence>
<dbReference type="EMBL" id="NAJQ01000041">
    <property type="protein sequence ID" value="TKA82061.1"/>
    <property type="molecule type" value="Genomic_DNA"/>
</dbReference>
<dbReference type="PANTHER" id="PTHR12599">
    <property type="entry name" value="PTERIN-4-ALPHA-CARBINOLAMINE DEHYDRATASE"/>
    <property type="match status" value="1"/>
</dbReference>
<dbReference type="AlphaFoldDB" id="A0A4U0XZ90"/>
<evidence type="ECO:0000256" key="4">
    <source>
        <dbReference type="ARBA" id="ARBA00023239"/>
    </source>
</evidence>
<dbReference type="PANTHER" id="PTHR12599:SF0">
    <property type="entry name" value="PTERIN-4-ALPHA-CARBINOLAMINE DEHYDRATASE"/>
    <property type="match status" value="1"/>
</dbReference>
<evidence type="ECO:0000313" key="6">
    <source>
        <dbReference type="EMBL" id="TKA82061.1"/>
    </source>
</evidence>
<dbReference type="STRING" id="329884.A0A4U0XZ90"/>
<sequence length="172" mass="19135">MALPRNMTVGVSSKILQTRCPGAFGVQRSHAVSGRRSFIATPSARLESSEVKVSTNSDTHRVITEATQLVDKGSWHLCNQGEVLAREFRFKTFAATWDFTSDVAAECKVQRHHPEWTNIFTRTHIKWTTHNPKGLSHKDTYMAKFCDEVATKRGELLTAESPGANTTKGSKS</sequence>
<dbReference type="GO" id="GO:0006729">
    <property type="term" value="P:tetrahydrobiopterin biosynthetic process"/>
    <property type="evidence" value="ECO:0007669"/>
    <property type="project" value="InterPro"/>
</dbReference>
<comment type="caution">
    <text evidence="6">The sequence shown here is derived from an EMBL/GenBank/DDBJ whole genome shotgun (WGS) entry which is preliminary data.</text>
</comment>
<evidence type="ECO:0000256" key="1">
    <source>
        <dbReference type="ARBA" id="ARBA00001554"/>
    </source>
</evidence>
<dbReference type="Proteomes" id="UP000309340">
    <property type="component" value="Unassembled WGS sequence"/>
</dbReference>
<dbReference type="EC" id="4.2.1.96" evidence="3"/>
<dbReference type="OrthoDB" id="277398at2759"/>
<evidence type="ECO:0000313" key="7">
    <source>
        <dbReference type="Proteomes" id="UP000309340"/>
    </source>
</evidence>
<keyword evidence="7" id="KW-1185">Reference proteome</keyword>
<evidence type="ECO:0000256" key="3">
    <source>
        <dbReference type="ARBA" id="ARBA00013252"/>
    </source>
</evidence>
<accession>A0A4U0XZ90</accession>
<gene>
    <name evidence="6" type="ORF">B0A55_01502</name>
</gene>
<name>A0A4U0XZ90_9PEZI</name>
<proteinExistence type="inferred from homology"/>
<keyword evidence="4" id="KW-0456">Lyase</keyword>
<comment type="similarity">
    <text evidence="2">Belongs to the pterin-4-alpha-carbinolamine dehydratase family.</text>
</comment>
<dbReference type="CDD" id="cd00488">
    <property type="entry name" value="PCD_DCoH"/>
    <property type="match status" value="1"/>
</dbReference>